<protein>
    <submittedName>
        <fullName evidence="2">Sporulation protein YqfD</fullName>
    </submittedName>
</protein>
<evidence type="ECO:0000256" key="1">
    <source>
        <dbReference type="SAM" id="Phobius"/>
    </source>
</evidence>
<reference evidence="2 3" key="1">
    <citation type="submission" date="2021-05" db="EMBL/GenBank/DDBJ databases">
        <title>Novel Bacillus species.</title>
        <authorList>
            <person name="Liu G."/>
        </authorList>
    </citation>
    <scope>NUCLEOTIDE SEQUENCE [LARGE SCALE GENOMIC DNA]</scope>
    <source>
        <strain evidence="2 3">FJAT-49682</strain>
    </source>
</reference>
<dbReference type="InterPro" id="IPR010690">
    <property type="entry name" value="YqfD"/>
</dbReference>
<feature type="transmembrane region" description="Helical" evidence="1">
    <location>
        <begin position="91"/>
        <end position="112"/>
    </location>
</feature>
<keyword evidence="1" id="KW-0812">Transmembrane</keyword>
<evidence type="ECO:0000313" key="3">
    <source>
        <dbReference type="Proteomes" id="UP000676456"/>
    </source>
</evidence>
<evidence type="ECO:0000313" key="2">
    <source>
        <dbReference type="EMBL" id="MBS4222479.1"/>
    </source>
</evidence>
<keyword evidence="1" id="KW-1133">Transmembrane helix</keyword>
<comment type="caution">
    <text evidence="2">The sequence shown here is derived from an EMBL/GenBank/DDBJ whole genome shotgun (WGS) entry which is preliminary data.</text>
</comment>
<dbReference type="NCBIfam" id="TIGR02876">
    <property type="entry name" value="spore_yqfD"/>
    <property type="match status" value="1"/>
</dbReference>
<dbReference type="RefSeq" id="WP_213097426.1">
    <property type="nucleotide sequence ID" value="NZ_JAGYPH010000001.1"/>
</dbReference>
<proteinExistence type="predicted"/>
<accession>A0A942Z3E8</accession>
<dbReference type="EMBL" id="JAGYPN010000001">
    <property type="protein sequence ID" value="MBS4222479.1"/>
    <property type="molecule type" value="Genomic_DNA"/>
</dbReference>
<name>A0A942Z3E8_9BACI</name>
<dbReference type="AlphaFoldDB" id="A0A942Z3E8"/>
<keyword evidence="1" id="KW-0472">Membrane</keyword>
<organism evidence="2 3">
    <name type="scientific">Lederbergia citrea</name>
    <dbReference type="NCBI Taxonomy" id="2833581"/>
    <lineage>
        <taxon>Bacteria</taxon>
        <taxon>Bacillati</taxon>
        <taxon>Bacillota</taxon>
        <taxon>Bacilli</taxon>
        <taxon>Bacillales</taxon>
        <taxon>Bacillaceae</taxon>
        <taxon>Lederbergia</taxon>
    </lineage>
</organism>
<keyword evidence="3" id="KW-1185">Reference proteome</keyword>
<gene>
    <name evidence="2" type="primary">yqfD</name>
    <name evidence="2" type="ORF">KHA91_06865</name>
</gene>
<sequence>MKNQWLTFLAGRVLVKAEGKGIERLINRLAQSGLIIWKVKRQKSGGVHFYIALPDVHKLRHAARKADCSLSFQRGEGIPFLWKRTRKNGGFLIGIFMFFLVAAILSNMTWGIHITGADPETEHKIRKELTNLGIKVGTFHLLSDKPNTIQRKLTERIDNITWVGVELKGTTYQFQVVQKTEPDKIEMKSPGHLVATKKAIIANMFVEKGIPLVKIHQYVDKGQILVSGTIGKEDKHRNISAQGKIWGITWYKTSVEYPLKRTLQVYNGAEKRKHSLKAGSVSLPFWGFGPNKYRHSETEIINHDLFFLGWKLPFVYSEKTIREKEEMQRTLTKREAIEAGKILAKKDLEVNIPADAQLDKEYILHEEVVNGKVKLIIIFQVIENIAMEKPIIQGD</sequence>
<dbReference type="PIRSF" id="PIRSF029895">
    <property type="entry name" value="SpoIV"/>
    <property type="match status" value="1"/>
</dbReference>
<dbReference type="Pfam" id="PF06898">
    <property type="entry name" value="YqfD"/>
    <property type="match status" value="1"/>
</dbReference>
<dbReference type="Proteomes" id="UP000676456">
    <property type="component" value="Unassembled WGS sequence"/>
</dbReference>